<dbReference type="AlphaFoldDB" id="A0A4V5UUV3"/>
<name>A0A4V5UUV3_9BACT</name>
<dbReference type="Gene3D" id="3.30.1150.10">
    <property type="match status" value="1"/>
</dbReference>
<gene>
    <name evidence="2" type="ORF">FC093_20490</name>
</gene>
<keyword evidence="3" id="KW-1185">Reference proteome</keyword>
<protein>
    <recommendedName>
        <fullName evidence="1">TonB C-terminal domain-containing protein</fullName>
    </recommendedName>
</protein>
<organism evidence="2 3">
    <name type="scientific">Ilyomonas limi</name>
    <dbReference type="NCBI Taxonomy" id="2575867"/>
    <lineage>
        <taxon>Bacteria</taxon>
        <taxon>Pseudomonadati</taxon>
        <taxon>Bacteroidota</taxon>
        <taxon>Chitinophagia</taxon>
        <taxon>Chitinophagales</taxon>
        <taxon>Chitinophagaceae</taxon>
        <taxon>Ilyomonas</taxon>
    </lineage>
</organism>
<accession>A0A4V5UUV3</accession>
<reference evidence="2 3" key="1">
    <citation type="submission" date="2019-05" db="EMBL/GenBank/DDBJ databases">
        <title>Panacibacter sp. strain 17mud1-8 Genome sequencing and assembly.</title>
        <authorList>
            <person name="Chhetri G."/>
        </authorList>
    </citation>
    <scope>NUCLEOTIDE SEQUENCE [LARGE SCALE GENOMIC DNA]</scope>
    <source>
        <strain evidence="2 3">17mud1-8</strain>
    </source>
</reference>
<dbReference type="EMBL" id="SZQL01000023">
    <property type="protein sequence ID" value="TKK65203.1"/>
    <property type="molecule type" value="Genomic_DNA"/>
</dbReference>
<evidence type="ECO:0000259" key="1">
    <source>
        <dbReference type="Pfam" id="PF03544"/>
    </source>
</evidence>
<dbReference type="GO" id="GO:0055085">
    <property type="term" value="P:transmembrane transport"/>
    <property type="evidence" value="ECO:0007669"/>
    <property type="project" value="InterPro"/>
</dbReference>
<dbReference type="Pfam" id="PF03544">
    <property type="entry name" value="TonB_C"/>
    <property type="match status" value="1"/>
</dbReference>
<dbReference type="SUPFAM" id="SSF74653">
    <property type="entry name" value="TolA/TonB C-terminal domain"/>
    <property type="match status" value="1"/>
</dbReference>
<dbReference type="OrthoDB" id="762278at2"/>
<feature type="domain" description="TonB C-terminal" evidence="1">
    <location>
        <begin position="171"/>
        <end position="234"/>
    </location>
</feature>
<proteinExistence type="predicted"/>
<dbReference type="InterPro" id="IPR008969">
    <property type="entry name" value="CarboxyPept-like_regulatory"/>
</dbReference>
<evidence type="ECO:0000313" key="3">
    <source>
        <dbReference type="Proteomes" id="UP000305848"/>
    </source>
</evidence>
<sequence length="236" mass="27511">MKLILLKLFLILSITGYCQYYTIKGRVFDVSGNVVSYATIKSMKTGVSFCSDKEGFFTFQTPYKHDTLICNHISFQKQTEILSGNDTINFFLIPNIPSYFIETKTDNLNTIDSEDSDLIKRWYKDDSVKDYYCPKDILIEIPAKYSYRNKREDLDKDFKRIYDSLTYPHFDGTIKVGLLIDKKGILENIRLIKGISNTIDTVVINTLKMMHPWHPAIQAGRNVEFYVELEIEYKEL</sequence>
<dbReference type="SUPFAM" id="SSF49464">
    <property type="entry name" value="Carboxypeptidase regulatory domain-like"/>
    <property type="match status" value="1"/>
</dbReference>
<dbReference type="Proteomes" id="UP000305848">
    <property type="component" value="Unassembled WGS sequence"/>
</dbReference>
<comment type="caution">
    <text evidence="2">The sequence shown here is derived from an EMBL/GenBank/DDBJ whole genome shotgun (WGS) entry which is preliminary data.</text>
</comment>
<evidence type="ECO:0000313" key="2">
    <source>
        <dbReference type="EMBL" id="TKK65203.1"/>
    </source>
</evidence>
<dbReference type="InterPro" id="IPR037682">
    <property type="entry name" value="TonB_C"/>
</dbReference>
<dbReference type="RefSeq" id="WP_137263688.1">
    <property type="nucleotide sequence ID" value="NZ_SZQL01000023.1"/>
</dbReference>